<keyword evidence="4" id="KW-0812">Transmembrane</keyword>
<keyword evidence="7" id="KW-1185">Reference proteome</keyword>
<dbReference type="SUPFAM" id="SSF53474">
    <property type="entry name" value="alpha/beta-Hydrolases"/>
    <property type="match status" value="2"/>
</dbReference>
<evidence type="ECO:0000256" key="1">
    <source>
        <dbReference type="ARBA" id="ARBA00005964"/>
    </source>
</evidence>
<accession>A0AAD9JHM6</accession>
<keyword evidence="4" id="KW-0472">Membrane</keyword>
<dbReference type="Pfam" id="PF00135">
    <property type="entry name" value="COesterase"/>
    <property type="match status" value="1"/>
</dbReference>
<feature type="transmembrane region" description="Helical" evidence="4">
    <location>
        <begin position="774"/>
        <end position="796"/>
    </location>
</feature>
<dbReference type="EMBL" id="JAODUP010000331">
    <property type="protein sequence ID" value="KAK2152340.1"/>
    <property type="molecule type" value="Genomic_DNA"/>
</dbReference>
<organism evidence="6 7">
    <name type="scientific">Paralvinella palmiformis</name>
    <dbReference type="NCBI Taxonomy" id="53620"/>
    <lineage>
        <taxon>Eukaryota</taxon>
        <taxon>Metazoa</taxon>
        <taxon>Spiralia</taxon>
        <taxon>Lophotrochozoa</taxon>
        <taxon>Annelida</taxon>
        <taxon>Polychaeta</taxon>
        <taxon>Sedentaria</taxon>
        <taxon>Canalipalpata</taxon>
        <taxon>Terebellida</taxon>
        <taxon>Terebelliformia</taxon>
        <taxon>Alvinellidae</taxon>
        <taxon>Paralvinella</taxon>
    </lineage>
</organism>
<feature type="compositionally biased region" description="Low complexity" evidence="3">
    <location>
        <begin position="739"/>
        <end position="752"/>
    </location>
</feature>
<gene>
    <name evidence="6" type="ORF">LSH36_331g03067</name>
</gene>
<evidence type="ECO:0000256" key="2">
    <source>
        <dbReference type="ARBA" id="ARBA00022729"/>
    </source>
</evidence>
<sequence>MIDREKDRRSKYMEELIKGIFATSVELGPVRLHVKRNDRFLTIFSEHKMTYPWHRDRFIITIIITIICITMTKCTASPDSTRVTVNTLNGPLIGVRVTETYELGQGQITSVVDKFLGIPYAKPPVGTRRFKVCGVVDDVIVVVELQYRIIVSASTSRVSGIPIGGVSGISSGVGVSGISSGVGVSGISSGVGISGISSGVGVSGISSAVGVSGISSGVGISGISSGVGVSGISSGVGVSGISSGVGVSGISNGLGISGISSGVGVSGISSGGICGTGQSRDAGKHGSVCPQITFHPKTSEEFQNEDCLYLDVYVPHQEEDLDAVYPVMVFIHGGSFEVGSGKLYDGTVLAQLGVIVVTINYRLGALGFMSAGTDALSGNLGIMDQIMSLQWIHDNIASFHGNPNSVTVFGHSAGGASVGLLLVMPKANGLFHGVIAQSGSAVASYCIHDDTIDFEEYVRDVGVLYECYQTNVTAILECLRAVSARDFINRRMEFPLYDPIDPEFRPYLDGTWITDYPMKLFQWGYFQKVPVMTGTLQNEFGNYFNGGARYRSAFDKALDRYVGSYVRHSDVMDVVRFEYNDWNQSSSEDYDRGAVLSDMHMHAPTVELAELVSNHTHDIYQYHFGIDNCYHSIELNYVFGAPYSGRMADEMSVNKTPEFSSGDKEFSLRIMTMWTNFAKYGNPTPSITPGIPIWPPFTSTDKRYLLLHPERLAVGQRLRQDKVVFWNQLIPKLRRQRDSQTQTSSRSGTDVDGGVDVDGDDERLCNSSIYRVNLWMFIAIVSVLFVLVLLLTILLTKAQIQNRKYKQTLCMDVSGAETKPRKV</sequence>
<feature type="domain" description="Carboxylesterase type B" evidence="5">
    <location>
        <begin position="279"/>
        <end position="726"/>
    </location>
</feature>
<dbReference type="AlphaFoldDB" id="A0AAD9JHM6"/>
<reference evidence="6" key="1">
    <citation type="journal article" date="2023" name="Mol. Biol. Evol.">
        <title>Third-Generation Sequencing Reveals the Adaptive Role of the Epigenome in Three Deep-Sea Polychaetes.</title>
        <authorList>
            <person name="Perez M."/>
            <person name="Aroh O."/>
            <person name="Sun Y."/>
            <person name="Lan Y."/>
            <person name="Juniper S.K."/>
            <person name="Young C.R."/>
            <person name="Angers B."/>
            <person name="Qian P.Y."/>
        </authorList>
    </citation>
    <scope>NUCLEOTIDE SEQUENCE</scope>
    <source>
        <strain evidence="6">P08H-3</strain>
    </source>
</reference>
<keyword evidence="2" id="KW-0732">Signal</keyword>
<keyword evidence="4" id="KW-1133">Transmembrane helix</keyword>
<dbReference type="PANTHER" id="PTHR43903">
    <property type="entry name" value="NEUROLIGIN"/>
    <property type="match status" value="1"/>
</dbReference>
<dbReference type="InterPro" id="IPR019819">
    <property type="entry name" value="Carboxylesterase_B_CS"/>
</dbReference>
<evidence type="ECO:0000313" key="6">
    <source>
        <dbReference type="EMBL" id="KAK2152340.1"/>
    </source>
</evidence>
<evidence type="ECO:0000259" key="5">
    <source>
        <dbReference type="Pfam" id="PF00135"/>
    </source>
</evidence>
<evidence type="ECO:0000313" key="7">
    <source>
        <dbReference type="Proteomes" id="UP001208570"/>
    </source>
</evidence>
<feature type="region of interest" description="Disordered" evidence="3">
    <location>
        <begin position="736"/>
        <end position="756"/>
    </location>
</feature>
<comment type="caution">
    <text evidence="6">The sequence shown here is derived from an EMBL/GenBank/DDBJ whole genome shotgun (WGS) entry which is preliminary data.</text>
</comment>
<dbReference type="PROSITE" id="PS00941">
    <property type="entry name" value="CARBOXYLESTERASE_B_2"/>
    <property type="match status" value="1"/>
</dbReference>
<evidence type="ECO:0000256" key="4">
    <source>
        <dbReference type="SAM" id="Phobius"/>
    </source>
</evidence>
<dbReference type="InterPro" id="IPR002018">
    <property type="entry name" value="CarbesteraseB"/>
</dbReference>
<dbReference type="Proteomes" id="UP001208570">
    <property type="component" value="Unassembled WGS sequence"/>
</dbReference>
<dbReference type="InterPro" id="IPR051093">
    <property type="entry name" value="Neuroligin/BSAL"/>
</dbReference>
<protein>
    <recommendedName>
        <fullName evidence="5">Carboxylesterase type B domain-containing protein</fullName>
    </recommendedName>
</protein>
<comment type="similarity">
    <text evidence="1">Belongs to the type-B carboxylesterase/lipase family.</text>
</comment>
<name>A0AAD9JHM6_9ANNE</name>
<dbReference type="Gene3D" id="3.40.50.1820">
    <property type="entry name" value="alpha/beta hydrolase"/>
    <property type="match status" value="2"/>
</dbReference>
<proteinExistence type="inferred from homology"/>
<evidence type="ECO:0000256" key="3">
    <source>
        <dbReference type="SAM" id="MobiDB-lite"/>
    </source>
</evidence>
<dbReference type="InterPro" id="IPR029058">
    <property type="entry name" value="AB_hydrolase_fold"/>
</dbReference>